<reference evidence="6 7" key="1">
    <citation type="journal article" date="2018" name="Sci. Rep.">
        <title>Comparative analysis of the Pocillopora damicornis genome highlights role of immune system in coral evolution.</title>
        <authorList>
            <person name="Cunning R."/>
            <person name="Bay R.A."/>
            <person name="Gillette P."/>
            <person name="Baker A.C."/>
            <person name="Traylor-Knowles N."/>
        </authorList>
    </citation>
    <scope>NUCLEOTIDE SEQUENCE [LARGE SCALE GENOMIC DNA]</scope>
    <source>
        <strain evidence="6">RSMAS</strain>
        <tissue evidence="6">Whole animal</tissue>
    </source>
</reference>
<dbReference type="InterPro" id="IPR000569">
    <property type="entry name" value="HECT_dom"/>
</dbReference>
<dbReference type="GO" id="GO:0004842">
    <property type="term" value="F:ubiquitin-protein transferase activity"/>
    <property type="evidence" value="ECO:0007669"/>
    <property type="project" value="InterPro"/>
</dbReference>
<keyword evidence="1 2" id="KW-0833">Ubl conjugation pathway</keyword>
<dbReference type="SMART" id="SM00119">
    <property type="entry name" value="HECTc"/>
    <property type="match status" value="1"/>
</dbReference>
<comment type="caution">
    <text evidence="6">The sequence shown here is derived from an EMBL/GenBank/DDBJ whole genome shotgun (WGS) entry which is preliminary data.</text>
</comment>
<dbReference type="PANTHER" id="PTHR46654:SF1">
    <property type="entry name" value="E3 UBIQUITIN-PROTEIN LIGASE HECTD3"/>
    <property type="match status" value="1"/>
</dbReference>
<dbReference type="SUPFAM" id="SSF56204">
    <property type="entry name" value="Hect, E3 ligase catalytic domain"/>
    <property type="match status" value="1"/>
</dbReference>
<feature type="active site" description="Glycyl thioester intermediate" evidence="2">
    <location>
        <position position="1272"/>
    </location>
</feature>
<feature type="coiled-coil region" evidence="3">
    <location>
        <begin position="811"/>
        <end position="845"/>
    </location>
</feature>
<dbReference type="InterPro" id="IPR035983">
    <property type="entry name" value="Hect_E3_ubiquitin_ligase"/>
</dbReference>
<evidence type="ECO:0000256" key="3">
    <source>
        <dbReference type="SAM" id="Coils"/>
    </source>
</evidence>
<dbReference type="Proteomes" id="UP000275408">
    <property type="component" value="Unassembled WGS sequence"/>
</dbReference>
<evidence type="ECO:0000313" key="6">
    <source>
        <dbReference type="EMBL" id="RMX53670.1"/>
    </source>
</evidence>
<sequence>MSWVLELAQTGRHLTGLPGAWRCTGRNNEEMVDKLVHMGVISSKEVEEAFRTVPRGAFVPPDLQLEAYIDSPLVGDPHVHMSAPHMYATVLEALDLSPGLSFLNIGSGTGYFSCLAGYILQAHGVSHGIEVHEDLVQFAKERVEEYFRFCPSVAYDICPPKFIAGNCFRLDPSGCCYDRVYCGAACPPNKVPFILGLTKIGGFAVLPCRDRLLKIERISDTGVKQTCISEVSFAPLVMMADSETDAPKLNFPKENPRNKPKARKVYPPADVLVSRGQARTTLARLRALQEASESLHTSQPLPVPFCYVPCQQQIQQYFNKKSKQKKQPSSVVTSPVDRKICFFGSQEDTRVSSLDQTGCDSVWSHLQEDKIWQTVLEYYYSLCNISSDKRSQALNVYIKKRVKQKSERQDSKKSLSYAEIVHKLGIPTANPTHAKVLKEESLNTMENRTELYKVPCPTTSSSATNGCKFLQGSGSMEYSSSCGLSSNLSQNTLPMNETTEESQSDLCQTSCCSKIEQPRMSDNGHLDENSSCKSCLKQDVTSQPTLSNESRTPLLKPERKIPRYSNVLIEMEKAHMTRLLALPSSSWNINNDLVLVHFLCEVHEKVNQGKCKGWFKVDGVISELFSKSSVINHPRLSCFSTESLAYRAIALCRVAQILDSVLYLVSGPSVLRDQSFSSNKFKLESFTDSSFMSSWLFLETDGTQSPVSEGKDSSSDADTKEKVCDGLNEKKKKKSQQEVNLKKINASLASLEKYKEQLKAVKKKIHFIEEQKQLVHSIREQELSSQETSVDLDSVDVKLQRNELLLKQQKQEHYRSNLLALLRKLKEEEKQLAKKIESASEVSKEELIDVPQTSSSSSLQSDAKHRQLHVEPCQKWSVRLMNQETDSSDSVRYDLPSLLPKLRFLLPLCNQRWRLVQELLHTTELSAPDYMPVILVDRRVPLIERHADLRSSVFQQVYQELRGEKLHFRWNKWKYDQWWEVKFVGEGIIDQGGGFRDSLAELSDELCPPEEHITDVLPYLIRTPNNKEKRGDFLDCFIPNPSCDSLHMFHWLGVLMGGTFRSDESLTLAFPPFVWKLIVGEHVTWAKDYVAIDEAAVQITDELEVQDEASYLSTYGSECTFSTVVSDGRRVELLPGGEERVVKPEERQQYAALVRRARMTEFTKQVQAIREGLMSVIPESVLSLLTWSNLERGVCGDREISLPQLKTACKYGDDLSESSESVKHLLAVLTQFTSEERSRFLRFVTGRKRPPAPFTVAKAGGEKDSLPHASTCASTLFLPEYSSSAIAKEKLSYAISNCVAIDTDTSPW</sequence>
<proteinExistence type="predicted"/>
<dbReference type="Gene3D" id="3.30.2160.10">
    <property type="entry name" value="Hect, E3 ligase catalytic domain"/>
    <property type="match status" value="1"/>
</dbReference>
<dbReference type="PANTHER" id="PTHR46654">
    <property type="entry name" value="E3 UBIQUITIN-PROTEIN LIGASE HECTD3"/>
    <property type="match status" value="1"/>
</dbReference>
<feature type="compositionally biased region" description="Basic and acidic residues" evidence="4">
    <location>
        <begin position="709"/>
        <end position="729"/>
    </location>
</feature>
<dbReference type="PROSITE" id="PS50237">
    <property type="entry name" value="HECT"/>
    <property type="match status" value="1"/>
</dbReference>
<feature type="region of interest" description="Disordered" evidence="4">
    <location>
        <begin position="702"/>
        <end position="731"/>
    </location>
</feature>
<evidence type="ECO:0000256" key="1">
    <source>
        <dbReference type="ARBA" id="ARBA00022786"/>
    </source>
</evidence>
<dbReference type="SUPFAM" id="SSF53335">
    <property type="entry name" value="S-adenosyl-L-methionine-dependent methyltransferases"/>
    <property type="match status" value="1"/>
</dbReference>
<dbReference type="Pfam" id="PF00632">
    <property type="entry name" value="HECT"/>
    <property type="match status" value="1"/>
</dbReference>
<dbReference type="Gene3D" id="3.40.50.150">
    <property type="entry name" value="Vaccinia Virus protein VP39"/>
    <property type="match status" value="1"/>
</dbReference>
<evidence type="ECO:0000313" key="7">
    <source>
        <dbReference type="Proteomes" id="UP000275408"/>
    </source>
</evidence>
<keyword evidence="7" id="KW-1185">Reference proteome</keyword>
<dbReference type="InterPro" id="IPR029063">
    <property type="entry name" value="SAM-dependent_MTases_sf"/>
</dbReference>
<evidence type="ECO:0000259" key="5">
    <source>
        <dbReference type="PROSITE" id="PS50237"/>
    </source>
</evidence>
<accession>A0A3M6UJ20</accession>
<evidence type="ECO:0000256" key="2">
    <source>
        <dbReference type="PROSITE-ProRule" id="PRU00104"/>
    </source>
</evidence>
<evidence type="ECO:0000256" key="4">
    <source>
        <dbReference type="SAM" id="MobiDB-lite"/>
    </source>
</evidence>
<dbReference type="EMBL" id="RCHS01001413">
    <property type="protein sequence ID" value="RMX53670.1"/>
    <property type="molecule type" value="Genomic_DNA"/>
</dbReference>
<dbReference type="STRING" id="46731.A0A3M6UJ20"/>
<dbReference type="OrthoDB" id="10257972at2759"/>
<dbReference type="OMA" id="HMYATVL"/>
<dbReference type="Pfam" id="PF01135">
    <property type="entry name" value="PCMT"/>
    <property type="match status" value="1"/>
</dbReference>
<feature type="domain" description="HECT" evidence="5">
    <location>
        <begin position="981"/>
        <end position="1306"/>
    </location>
</feature>
<dbReference type="Gene3D" id="3.90.1750.10">
    <property type="entry name" value="Hect, E3 ligase catalytic domains"/>
    <property type="match status" value="1"/>
</dbReference>
<name>A0A3M6UJ20_POCDA</name>
<gene>
    <name evidence="6" type="ORF">pdam_00000339</name>
</gene>
<dbReference type="InterPro" id="IPR042469">
    <property type="entry name" value="HECTD3"/>
</dbReference>
<keyword evidence="3" id="KW-0175">Coiled coil</keyword>
<organism evidence="6 7">
    <name type="scientific">Pocillopora damicornis</name>
    <name type="common">Cauliflower coral</name>
    <name type="synonym">Millepora damicornis</name>
    <dbReference type="NCBI Taxonomy" id="46731"/>
    <lineage>
        <taxon>Eukaryota</taxon>
        <taxon>Metazoa</taxon>
        <taxon>Cnidaria</taxon>
        <taxon>Anthozoa</taxon>
        <taxon>Hexacorallia</taxon>
        <taxon>Scleractinia</taxon>
        <taxon>Astrocoeniina</taxon>
        <taxon>Pocilloporidae</taxon>
        <taxon>Pocillopora</taxon>
    </lineage>
</organism>
<dbReference type="Gene3D" id="3.30.2410.10">
    <property type="entry name" value="Hect, E3 ligase catalytic domain"/>
    <property type="match status" value="1"/>
</dbReference>
<protein>
    <recommendedName>
        <fullName evidence="5">HECT domain-containing protein</fullName>
    </recommendedName>
</protein>